<reference evidence="2" key="1">
    <citation type="submission" date="2018-12" db="EMBL/GenBank/DDBJ databases">
        <authorList>
            <person name="Will S."/>
            <person name="Neumann-Schaal M."/>
            <person name="Henke P."/>
        </authorList>
    </citation>
    <scope>NUCLEOTIDE SEQUENCE</scope>
    <source>
        <strain evidence="2">PCC 7102</strain>
    </source>
</reference>
<keyword evidence="1" id="KW-1133">Transmembrane helix</keyword>
<reference evidence="2" key="2">
    <citation type="journal article" date="2019" name="Genome Biol. Evol.">
        <title>Day and night: Metabolic profiles and evolutionary relationships of six axenic non-marine cyanobacteria.</title>
        <authorList>
            <person name="Will S.E."/>
            <person name="Henke P."/>
            <person name="Boedeker C."/>
            <person name="Huang S."/>
            <person name="Brinkmann H."/>
            <person name="Rohde M."/>
            <person name="Jarek M."/>
            <person name="Friedl T."/>
            <person name="Seufert S."/>
            <person name="Schumacher M."/>
            <person name="Overmann J."/>
            <person name="Neumann-Schaal M."/>
            <person name="Petersen J."/>
        </authorList>
    </citation>
    <scope>NUCLEOTIDE SEQUENCE [LARGE SCALE GENOMIC DNA]</scope>
    <source>
        <strain evidence="2">PCC 7102</strain>
    </source>
</reference>
<accession>A0A3S1CCL8</accession>
<dbReference type="EMBL" id="RSCL01000027">
    <property type="protein sequence ID" value="RUS99170.1"/>
    <property type="molecule type" value="Genomic_DNA"/>
</dbReference>
<dbReference type="OrthoDB" id="421517at2"/>
<evidence type="ECO:0000256" key="1">
    <source>
        <dbReference type="SAM" id="Phobius"/>
    </source>
</evidence>
<gene>
    <name evidence="2" type="ORF">DSM106972_078720</name>
</gene>
<evidence type="ECO:0000313" key="3">
    <source>
        <dbReference type="Proteomes" id="UP000271624"/>
    </source>
</evidence>
<keyword evidence="3" id="KW-1185">Reference proteome</keyword>
<evidence type="ECO:0000313" key="2">
    <source>
        <dbReference type="EMBL" id="RUS99170.1"/>
    </source>
</evidence>
<organism evidence="2 3">
    <name type="scientific">Dulcicalothrix desertica PCC 7102</name>
    <dbReference type="NCBI Taxonomy" id="232991"/>
    <lineage>
        <taxon>Bacteria</taxon>
        <taxon>Bacillati</taxon>
        <taxon>Cyanobacteriota</taxon>
        <taxon>Cyanophyceae</taxon>
        <taxon>Nostocales</taxon>
        <taxon>Calotrichaceae</taxon>
        <taxon>Dulcicalothrix</taxon>
    </lineage>
</organism>
<keyword evidence="1" id="KW-0812">Transmembrane</keyword>
<feature type="transmembrane region" description="Helical" evidence="1">
    <location>
        <begin position="184"/>
        <end position="205"/>
    </location>
</feature>
<keyword evidence="1" id="KW-0472">Membrane</keyword>
<protein>
    <submittedName>
        <fullName evidence="2">Uncharacterized protein</fullName>
    </submittedName>
</protein>
<sequence>MKSAAQQEDLDFLSSILEESLLEISQRNTFEVKCVVKDQLMVLIQHPKTITVDTEHVFAVVAKTLQSDTAYQTQEIQMFVRHTGIKLPYAQKTLYIVPNISINSEQASNPSDLSDYDVFSDFVLPELNQEPLPQSSLSSEGMFDSSASLLTINASVVEEEKFDPFESAPPNNQTKKSQRSFKPLLIGACVLAVTTIFGASGYFLMSPCILSTCKELQTAKQLQNSFPQLANNVKTEEDLLKLQQQLDVTIASLQRIPGWSPNHQDAVQAATALSSESQQIKLLTQALQLGATALRSSQSTSNDINELQARSKLWRSSIAPLEAIRTDSKFYGFAQSKLSLFRSGLQSVNVQTLAQSRWQKKVNDAQAAAKVARERETNAKSLLDLQRALTTWQIVVNALIAVPQTSPAYAEARTLLNDYQPRLLTLRDRVSKQEQAATSLAQAVATAKQAEQYEQQNQWQSATVRWQQAINTIKQIPPESPLYNQAQPLLQAYAVAFEQAQTKLQTMMVTGATASTTSTRADLEKTCKGSVQICNFTVDERFITVRITPEYEKTLESNAPQDVQSVQKHLETLQKALEVIGDNANTAVLVFDAQGQQIFTHIPRQSPN</sequence>
<name>A0A3S1CCL8_9CYAN</name>
<proteinExistence type="predicted"/>
<dbReference type="Proteomes" id="UP000271624">
    <property type="component" value="Unassembled WGS sequence"/>
</dbReference>
<dbReference type="AlphaFoldDB" id="A0A3S1CCL8"/>
<comment type="caution">
    <text evidence="2">The sequence shown here is derived from an EMBL/GenBank/DDBJ whole genome shotgun (WGS) entry which is preliminary data.</text>
</comment>